<name>A0A250WU02_9CHLO</name>
<protein>
    <submittedName>
        <fullName evidence="2">Uncharacterized protein</fullName>
    </submittedName>
</protein>
<dbReference type="Proteomes" id="UP000232323">
    <property type="component" value="Unassembled WGS sequence"/>
</dbReference>
<organism evidence="2 3">
    <name type="scientific">Chlamydomonas eustigma</name>
    <dbReference type="NCBI Taxonomy" id="1157962"/>
    <lineage>
        <taxon>Eukaryota</taxon>
        <taxon>Viridiplantae</taxon>
        <taxon>Chlorophyta</taxon>
        <taxon>core chlorophytes</taxon>
        <taxon>Chlorophyceae</taxon>
        <taxon>CS clade</taxon>
        <taxon>Chlamydomonadales</taxon>
        <taxon>Chlamydomonadaceae</taxon>
        <taxon>Chlamydomonas</taxon>
    </lineage>
</organism>
<evidence type="ECO:0000313" key="3">
    <source>
        <dbReference type="Proteomes" id="UP000232323"/>
    </source>
</evidence>
<proteinExistence type="predicted"/>
<sequence length="182" mass="20142">MEITSPWWVRTAENRPAPHAGLPSCSEYSKKTVQCEVETSSNGSKWKRCKEVQQQFRVCAGRPPEELFMTVVETLEPVMESEASTSGEKQEAPVTPEVGRLFDEFFVLASEIEKNLVTSGVLHPGNEGLRRDTNQESTAPSSGNFLQRLFGKRALAESRGPTLKAPENDLFARFASGPPQDV</sequence>
<dbReference type="AlphaFoldDB" id="A0A250WU02"/>
<evidence type="ECO:0000256" key="1">
    <source>
        <dbReference type="SAM" id="MobiDB-lite"/>
    </source>
</evidence>
<comment type="caution">
    <text evidence="2">The sequence shown here is derived from an EMBL/GenBank/DDBJ whole genome shotgun (WGS) entry which is preliminary data.</text>
</comment>
<gene>
    <name evidence="2" type="ORF">CEUSTIGMA_g1724.t1</name>
</gene>
<evidence type="ECO:0000313" key="2">
    <source>
        <dbReference type="EMBL" id="GAX74275.1"/>
    </source>
</evidence>
<reference evidence="2 3" key="1">
    <citation type="submission" date="2017-08" db="EMBL/GenBank/DDBJ databases">
        <title>Acidophilic green algal genome provides insights into adaptation to an acidic environment.</title>
        <authorList>
            <person name="Hirooka S."/>
            <person name="Hirose Y."/>
            <person name="Kanesaki Y."/>
            <person name="Higuchi S."/>
            <person name="Fujiwara T."/>
            <person name="Onuma R."/>
            <person name="Era A."/>
            <person name="Ohbayashi R."/>
            <person name="Uzuka A."/>
            <person name="Nozaki H."/>
            <person name="Yoshikawa H."/>
            <person name="Miyagishima S.Y."/>
        </authorList>
    </citation>
    <scope>NUCLEOTIDE SEQUENCE [LARGE SCALE GENOMIC DNA]</scope>
    <source>
        <strain evidence="2 3">NIES-2499</strain>
    </source>
</reference>
<keyword evidence="3" id="KW-1185">Reference proteome</keyword>
<dbReference type="EMBL" id="BEGY01000006">
    <property type="protein sequence ID" value="GAX74275.1"/>
    <property type="molecule type" value="Genomic_DNA"/>
</dbReference>
<accession>A0A250WU02</accession>
<feature type="region of interest" description="Disordered" evidence="1">
    <location>
        <begin position="122"/>
        <end position="143"/>
    </location>
</feature>
<feature type="region of interest" description="Disordered" evidence="1">
    <location>
        <begin position="1"/>
        <end position="21"/>
    </location>
</feature>